<comment type="catalytic activity">
    <reaction evidence="1 6">
        <text>7,8-dihydroneopterin = 6-hydroxymethyl-7,8-dihydropterin + glycolaldehyde</text>
        <dbReference type="Rhea" id="RHEA:10540"/>
        <dbReference type="ChEBI" id="CHEBI:17001"/>
        <dbReference type="ChEBI" id="CHEBI:17071"/>
        <dbReference type="ChEBI" id="CHEBI:44841"/>
        <dbReference type="EC" id="4.1.2.25"/>
    </reaction>
</comment>
<evidence type="ECO:0000256" key="1">
    <source>
        <dbReference type="ARBA" id="ARBA00001353"/>
    </source>
</evidence>
<feature type="domain" description="Dihydroneopterin aldolase/epimerase" evidence="7">
    <location>
        <begin position="4"/>
        <end position="117"/>
    </location>
</feature>
<comment type="pathway">
    <text evidence="2 6">Cofactor biosynthesis; tetrahydrofolate biosynthesis; 2-amino-4-hydroxy-6-hydroxymethyl-7,8-dihydropteridine diphosphate from 7,8-dihydroneopterin triphosphate: step 3/4.</text>
</comment>
<dbReference type="EMBL" id="CP106878">
    <property type="protein sequence ID" value="WAA09465.1"/>
    <property type="molecule type" value="Genomic_DNA"/>
</dbReference>
<dbReference type="SUPFAM" id="SSF55620">
    <property type="entry name" value="Tetrahydrobiopterin biosynthesis enzymes-like"/>
    <property type="match status" value="1"/>
</dbReference>
<dbReference type="CDD" id="cd00534">
    <property type="entry name" value="DHNA_DHNTPE"/>
    <property type="match status" value="1"/>
</dbReference>
<sequence>MDRIYLIGMQFYGYHGVFPEENKLGQSFIVDLTIELDLSKAGKTDDVADTVNYGNLFSTCKTIVEGERYKLLETVAEKIAHTVLSDEPMIQACTVKVIKPNAPIPGQFHSAAVEITRKKDERK</sequence>
<dbReference type="PANTHER" id="PTHR42844:SF1">
    <property type="entry name" value="DIHYDRONEOPTERIN ALDOLASE 1-RELATED"/>
    <property type="match status" value="1"/>
</dbReference>
<dbReference type="GO" id="GO:0046654">
    <property type="term" value="P:tetrahydrofolate biosynthetic process"/>
    <property type="evidence" value="ECO:0007669"/>
    <property type="project" value="UniProtKB-UniRule"/>
</dbReference>
<dbReference type="Pfam" id="PF02152">
    <property type="entry name" value="FolB"/>
    <property type="match status" value="1"/>
</dbReference>
<dbReference type="KEGG" id="faf:OE104_13140"/>
<accession>A0A9E8RUE5</accession>
<evidence type="ECO:0000256" key="3">
    <source>
        <dbReference type="ARBA" id="ARBA00005708"/>
    </source>
</evidence>
<comment type="function">
    <text evidence="6">Catalyzes the conversion of 7,8-dihydroneopterin to 6-hydroxymethyl-7,8-dihydropterin.</text>
</comment>
<keyword evidence="9" id="KW-1185">Reference proteome</keyword>
<dbReference type="InterPro" id="IPR006156">
    <property type="entry name" value="Dihydroneopterin_aldolase"/>
</dbReference>
<reference evidence="8" key="1">
    <citation type="submission" date="2022-09" db="EMBL/GenBank/DDBJ databases">
        <title>Complete Genomes of Fervidibacillus albus and Fervidibacillus halotolerans isolated from tidal flat sediments.</title>
        <authorList>
            <person name="Kwon K.K."/>
            <person name="Yang S.-H."/>
            <person name="Park M.J."/>
            <person name="Oh H.-M."/>
        </authorList>
    </citation>
    <scope>NUCLEOTIDE SEQUENCE</scope>
    <source>
        <strain evidence="8">MEBiC13591</strain>
    </source>
</reference>
<dbReference type="EC" id="4.1.2.25" evidence="6"/>
<evidence type="ECO:0000313" key="8">
    <source>
        <dbReference type="EMBL" id="WAA09465.1"/>
    </source>
</evidence>
<dbReference type="InterPro" id="IPR006157">
    <property type="entry name" value="FolB_dom"/>
</dbReference>
<dbReference type="PANTHER" id="PTHR42844">
    <property type="entry name" value="DIHYDRONEOPTERIN ALDOLASE 1-RELATED"/>
    <property type="match status" value="1"/>
</dbReference>
<dbReference type="Gene3D" id="3.30.1130.10">
    <property type="match status" value="1"/>
</dbReference>
<evidence type="ECO:0000256" key="2">
    <source>
        <dbReference type="ARBA" id="ARBA00005013"/>
    </source>
</evidence>
<keyword evidence="4 6" id="KW-0289">Folate biosynthesis</keyword>
<dbReference type="SMART" id="SM00905">
    <property type="entry name" value="FolB"/>
    <property type="match status" value="1"/>
</dbReference>
<dbReference type="GO" id="GO:0005737">
    <property type="term" value="C:cytoplasm"/>
    <property type="evidence" value="ECO:0007669"/>
    <property type="project" value="TreeGrafter"/>
</dbReference>
<dbReference type="NCBIfam" id="TIGR00526">
    <property type="entry name" value="folB_dom"/>
    <property type="match status" value="1"/>
</dbReference>
<dbReference type="FunFam" id="3.30.1130.10:FF:000003">
    <property type="entry name" value="7,8-dihydroneopterin aldolase"/>
    <property type="match status" value="1"/>
</dbReference>
<dbReference type="RefSeq" id="WP_275417246.1">
    <property type="nucleotide sequence ID" value="NZ_CP106878.1"/>
</dbReference>
<keyword evidence="5 6" id="KW-0456">Lyase</keyword>
<evidence type="ECO:0000259" key="7">
    <source>
        <dbReference type="SMART" id="SM00905"/>
    </source>
</evidence>
<evidence type="ECO:0000313" key="9">
    <source>
        <dbReference type="Proteomes" id="UP001164718"/>
    </source>
</evidence>
<organism evidence="8 9">
    <name type="scientific">Fervidibacillus albus</name>
    <dbReference type="NCBI Taxonomy" id="2980026"/>
    <lineage>
        <taxon>Bacteria</taxon>
        <taxon>Bacillati</taxon>
        <taxon>Bacillota</taxon>
        <taxon>Bacilli</taxon>
        <taxon>Bacillales</taxon>
        <taxon>Bacillaceae</taxon>
        <taxon>Fervidibacillus</taxon>
    </lineage>
</organism>
<dbReference type="Proteomes" id="UP001164718">
    <property type="component" value="Chromosome"/>
</dbReference>
<dbReference type="GO" id="GO:0046656">
    <property type="term" value="P:folic acid biosynthetic process"/>
    <property type="evidence" value="ECO:0007669"/>
    <property type="project" value="UniProtKB-UniRule"/>
</dbReference>
<dbReference type="GO" id="GO:0004150">
    <property type="term" value="F:dihydroneopterin aldolase activity"/>
    <property type="evidence" value="ECO:0007669"/>
    <property type="project" value="UniProtKB-UniRule"/>
</dbReference>
<gene>
    <name evidence="8" type="primary">folB</name>
    <name evidence="8" type="ORF">OE104_13140</name>
</gene>
<proteinExistence type="inferred from homology"/>
<evidence type="ECO:0000256" key="4">
    <source>
        <dbReference type="ARBA" id="ARBA00022909"/>
    </source>
</evidence>
<evidence type="ECO:0000256" key="5">
    <source>
        <dbReference type="ARBA" id="ARBA00023239"/>
    </source>
</evidence>
<dbReference type="AlphaFoldDB" id="A0A9E8RUE5"/>
<name>A0A9E8RUE5_9BACI</name>
<dbReference type="InterPro" id="IPR043133">
    <property type="entry name" value="GTP-CH-I_C/QueF"/>
</dbReference>
<dbReference type="NCBIfam" id="TIGR00525">
    <property type="entry name" value="folB"/>
    <property type="match status" value="1"/>
</dbReference>
<evidence type="ECO:0000256" key="6">
    <source>
        <dbReference type="RuleBase" id="RU362079"/>
    </source>
</evidence>
<protein>
    <recommendedName>
        <fullName evidence="6">7,8-dihydroneopterin aldolase</fullName>
        <ecNumber evidence="6">4.1.2.25</ecNumber>
    </recommendedName>
</protein>
<comment type="similarity">
    <text evidence="3 6">Belongs to the DHNA family.</text>
</comment>